<organism evidence="1 2">
    <name type="scientific">Lactococcus phage jm2</name>
    <dbReference type="NCBI Taxonomy" id="1262535"/>
    <lineage>
        <taxon>Viruses</taxon>
        <taxon>Duplodnaviria</taxon>
        <taxon>Heunggongvirae</taxon>
        <taxon>Uroviricota</taxon>
        <taxon>Caudoviricetes</taxon>
        <taxon>Skunavirus</taxon>
        <taxon>Skunavirus jm2</taxon>
    </lineage>
</organism>
<protein>
    <submittedName>
        <fullName evidence="1">Uncharacterized protein</fullName>
    </submittedName>
</protein>
<gene>
    <name evidence="1" type="ORF">jm2_0051</name>
</gene>
<evidence type="ECO:0000313" key="1">
    <source>
        <dbReference type="EMBL" id="AGI10894.1"/>
    </source>
</evidence>
<dbReference type="RefSeq" id="YP_008320134.1">
    <property type="nucleotide sequence ID" value="NC_021860.1"/>
</dbReference>
<dbReference type="GeneID" id="16385057"/>
<sequence length="24" mass="2724">MNISKVIHNLTLEGQDSCLKPRLN</sequence>
<dbReference type="Proteomes" id="UP000014663">
    <property type="component" value="Segment"/>
</dbReference>
<reference evidence="1 2" key="1">
    <citation type="journal article" date="2013" name="Appl. Environ. Microbiol.">
        <title>Investigation of the Relationship between Lactococcal Host Cell Wall Polysaccharide Genotype and 936 Phage Receptor Binding Protein Phylogeny.</title>
        <authorList>
            <person name="Mahony J."/>
            <person name="Kot W."/>
            <person name="Murphy J."/>
            <person name="Ainsworth S."/>
            <person name="Neve H."/>
            <person name="Hansen L.H."/>
            <person name="Heller K.J."/>
            <person name="Sorensen S.J."/>
            <person name="Hammer K."/>
            <person name="Cambillau C."/>
            <person name="Vogensen F.K."/>
            <person name="van Sinderen D."/>
        </authorList>
    </citation>
    <scope>NUCLEOTIDE SEQUENCE [LARGE SCALE GENOMIC DNA]</scope>
</reference>
<dbReference type="EMBL" id="KC182546">
    <property type="protein sequence ID" value="AGI10894.1"/>
    <property type="molecule type" value="Genomic_DNA"/>
</dbReference>
<dbReference type="KEGG" id="vg:16385057"/>
<name>R9R1X6_9CAUD</name>
<accession>R9R1X6</accession>
<evidence type="ECO:0000313" key="2">
    <source>
        <dbReference type="Proteomes" id="UP000014663"/>
    </source>
</evidence>
<proteinExistence type="predicted"/>
<keyword evidence="2" id="KW-1185">Reference proteome</keyword>